<accession>A0ABQ9HQ13</accession>
<reference evidence="1 2" key="1">
    <citation type="submission" date="2023-02" db="EMBL/GenBank/DDBJ databases">
        <title>LHISI_Scaffold_Assembly.</title>
        <authorList>
            <person name="Stuart O.P."/>
            <person name="Cleave R."/>
            <person name="Magrath M.J.L."/>
            <person name="Mikheyev A.S."/>
        </authorList>
    </citation>
    <scope>NUCLEOTIDE SEQUENCE [LARGE SCALE GENOMIC DNA]</scope>
    <source>
        <strain evidence="1">Daus_M_001</strain>
        <tissue evidence="1">Leg muscle</tissue>
    </source>
</reference>
<organism evidence="1 2">
    <name type="scientific">Dryococelus australis</name>
    <dbReference type="NCBI Taxonomy" id="614101"/>
    <lineage>
        <taxon>Eukaryota</taxon>
        <taxon>Metazoa</taxon>
        <taxon>Ecdysozoa</taxon>
        <taxon>Arthropoda</taxon>
        <taxon>Hexapoda</taxon>
        <taxon>Insecta</taxon>
        <taxon>Pterygota</taxon>
        <taxon>Neoptera</taxon>
        <taxon>Polyneoptera</taxon>
        <taxon>Phasmatodea</taxon>
        <taxon>Verophasmatodea</taxon>
        <taxon>Anareolatae</taxon>
        <taxon>Phasmatidae</taxon>
        <taxon>Eurycanthinae</taxon>
        <taxon>Dryococelus</taxon>
    </lineage>
</organism>
<comment type="caution">
    <text evidence="1">The sequence shown here is derived from an EMBL/GenBank/DDBJ whole genome shotgun (WGS) entry which is preliminary data.</text>
</comment>
<dbReference type="EMBL" id="JARBHB010000004">
    <property type="protein sequence ID" value="KAJ8886312.1"/>
    <property type="molecule type" value="Genomic_DNA"/>
</dbReference>
<protein>
    <submittedName>
        <fullName evidence="1">Uncharacterized protein</fullName>
    </submittedName>
</protein>
<proteinExistence type="predicted"/>
<dbReference type="Proteomes" id="UP001159363">
    <property type="component" value="Chromosome X"/>
</dbReference>
<name>A0ABQ9HQ13_9NEOP</name>
<gene>
    <name evidence="1" type="ORF">PR048_012523</name>
</gene>
<keyword evidence="2" id="KW-1185">Reference proteome</keyword>
<sequence length="158" mass="17233">MVYASHSGNSNLDPQQNILTLHYTREDCDVYHVVSPNSNFARSTDFKQHSEHVHSAQLVVQCNARSIAGAMLGAVQRKEHCRCNARSIAGATQVLWAPRFPSSYPAPAFSTYPSPILLPFSAPFPVLAPPPLDTGPTLLHNILTLAVPLCYMPSSPHS</sequence>
<evidence type="ECO:0000313" key="2">
    <source>
        <dbReference type="Proteomes" id="UP001159363"/>
    </source>
</evidence>
<evidence type="ECO:0000313" key="1">
    <source>
        <dbReference type="EMBL" id="KAJ8886312.1"/>
    </source>
</evidence>